<feature type="compositionally biased region" description="Low complexity" evidence="1">
    <location>
        <begin position="130"/>
        <end position="146"/>
    </location>
</feature>
<feature type="region of interest" description="Disordered" evidence="1">
    <location>
        <begin position="461"/>
        <end position="513"/>
    </location>
</feature>
<feature type="region of interest" description="Disordered" evidence="1">
    <location>
        <begin position="744"/>
        <end position="775"/>
    </location>
</feature>
<protein>
    <submittedName>
        <fullName evidence="3">Unc-13-like 3</fullName>
    </submittedName>
</protein>
<evidence type="ECO:0000313" key="3">
    <source>
        <dbReference type="EMBL" id="KAG7164842.1"/>
    </source>
</evidence>
<dbReference type="InterPro" id="IPR014770">
    <property type="entry name" value="Munc13_1"/>
</dbReference>
<feature type="compositionally biased region" description="Polar residues" evidence="1">
    <location>
        <begin position="461"/>
        <end position="477"/>
    </location>
</feature>
<feature type="region of interest" description="Disordered" evidence="1">
    <location>
        <begin position="532"/>
        <end position="611"/>
    </location>
</feature>
<feature type="region of interest" description="Disordered" evidence="1">
    <location>
        <begin position="638"/>
        <end position="714"/>
    </location>
</feature>
<feature type="compositionally biased region" description="Basic and acidic residues" evidence="1">
    <location>
        <begin position="364"/>
        <end position="375"/>
    </location>
</feature>
<dbReference type="Proteomes" id="UP000747542">
    <property type="component" value="Unassembled WGS sequence"/>
</dbReference>
<comment type="caution">
    <text evidence="3">The sequence shown here is derived from an EMBL/GenBank/DDBJ whole genome shotgun (WGS) entry which is preliminary data.</text>
</comment>
<feature type="compositionally biased region" description="Polar residues" evidence="1">
    <location>
        <begin position="541"/>
        <end position="571"/>
    </location>
</feature>
<accession>A0A8J5MVF6</accession>
<keyword evidence="4" id="KW-1185">Reference proteome</keyword>
<reference evidence="3" key="1">
    <citation type="journal article" date="2021" name="Sci. Adv.">
        <title>The American lobster genome reveals insights on longevity, neural, and immune adaptations.</title>
        <authorList>
            <person name="Polinski J.M."/>
            <person name="Zimin A.V."/>
            <person name="Clark K.F."/>
            <person name="Kohn A.B."/>
            <person name="Sadowski N."/>
            <person name="Timp W."/>
            <person name="Ptitsyn A."/>
            <person name="Khanna P."/>
            <person name="Romanova D.Y."/>
            <person name="Williams P."/>
            <person name="Greenwood S.J."/>
            <person name="Moroz L.L."/>
            <person name="Walt D.R."/>
            <person name="Bodnar A.G."/>
        </authorList>
    </citation>
    <scope>NUCLEOTIDE SEQUENCE</scope>
    <source>
        <strain evidence="3">GMGI-L3</strain>
    </source>
</reference>
<dbReference type="PROSITE" id="PS51258">
    <property type="entry name" value="MHD1"/>
    <property type="match status" value="1"/>
</dbReference>
<dbReference type="Gene3D" id="1.10.357.50">
    <property type="match status" value="1"/>
</dbReference>
<feature type="compositionally biased region" description="Basic and acidic residues" evidence="1">
    <location>
        <begin position="586"/>
        <end position="611"/>
    </location>
</feature>
<feature type="domain" description="MHD1" evidence="2">
    <location>
        <begin position="1118"/>
        <end position="1238"/>
    </location>
</feature>
<sequence length="1652" mass="184258">MSSAAVTTVMEGSRSAQEMTALRDVAYVICFGHFPCEDDACAPNHQRKAVNLEHTSVDTFNISVSSEPSISSDDPNPFSDDMNPFTEDQNPFKDDDRNPFTEDQNPFNEDDDIPGEDGDQNTSSEHQTSLKESSVSSQKSHTSNQSITKPPTTPEKGHTDYPQVHATPATPPESPPPREVSSNSSPLPTPPPVDPSKSPPLPPTPSITTPSKTQDASTVSRAYVKEVIAEAFNLTPLDLRRMVEETGNKHSQIFLIGGADGGAAPGGDKHGRSCPGTHDRDVNNMYTQTLLLQVWRAVSLPVEETQSGPVLDFLGRLITSSIRHKKDKSDTAAGALRSTDESSISATTIREHQEESPSGDTVEDGDKKQVEHNDEVDHCDEIPIINVSVWENKNQEGQQDTPKTIKQKMSPKTVQAKAKNLVNKVGNVKHVKENNDNKVPIGNDVEEELPNGVEVGWEETNSYPLDASDTVSVSSELSPDVMRASTPRGRSASFQSLELSSIRDSSASKKSIKNKLRNGSLKISASNLKTTLRSSFRRGHQNNSVDSKTSQKGQPDNFSLRSENSDISCSGNPLGEEEEADNTNSFKDDIGYHEELPNENGHNKLNREKSKSTLSIASISERMNTTLRLSSQKATNMFKRIGSKRGKKPYSETSTPELSRRQPQDDNTSISSFHMDKVTGEDQSGTLPSQYDCSIDDTSTERSESHHSREVTDGSPMVTAYLRKSFRTKFSTPRTLRAFRSLRERGNTKKHIDPKDNNNENISEECERSLEGPQNSPEIQSYLSSIDKGHLKAELLAHVSVPLKTLIGPWKKEGWFPLIVTQDENSSHSQKKKKFKRAGTSNTSLVNKKSARMACKLHIRLTLPTPESGLTYSGYDTYSTTLRKLVDVHIQALDSLKDYKGSVGAVGDVLLQQLVFFSRVSEPHRTLAKWLIMVDVKPSDPGLFLPLLRAIRTHLEAGLYLTTQKRQLGGALSSWVRKVLTDEFEMLHSSFPSNSDLIELSRLENFLRVEALNKEKLKHGSDTSLTPHSQVSAAWLEWQEAQWRASLLTKPILNFLTISFHTYQPIFMVEMSVDYLYLVMPKMLTATLHLVNPLMKYDVDGANQVPLEAIPSAAQAGWVLCTNLSQINKIGIESHLPQHLIPQEYRNAFSLTLLHWLALSKHLALEEFHRDIQHDKFVAIDDLEGYSRSAVGVADLLKALMTRVCDVRWPGGVGPGGNTLTKISQQIIELAAEYTDKVTKAFVKRDGDADRISKEVCVVVRNVEHVCDEVRKHLLHLASILRDEKEVAQQLEERTKHLQEHIDFAAEFLLHQCLPHLEQILTQGVVRGSSEFVLKGLELAMQPVEDRLYFAEPLLHQMWFRLFQHATILMSNYVQGEWRENLRKLRTVLSDTHSFLTDQGVGLRLPDEVEKEYESVQAELMILGATSPELMSQFYHERYQEQLKEGSSAGRILVVNSTFTEGGLRVHVVQAPGVPGGVLVKARVEPHEWFPAAEPCKTRLSKGDPSVFNEIFKFPSIQEDHSEGEQGGVLTLQVRTPRILGSSVVHYEAVLPLANLPRVLEADVLTIQHSRLPLTRPWKLTSYKPLEALKTRALDKTAVDFLKALSERWEPRETSVQIQDSQKLRATFARAGSVRNTMKGSRKPSLRGTLIK</sequence>
<evidence type="ECO:0000259" key="2">
    <source>
        <dbReference type="PROSITE" id="PS51258"/>
    </source>
</evidence>
<gene>
    <name evidence="3" type="primary">Unc13-L3</name>
    <name evidence="3" type="ORF">Hamer_G017233</name>
</gene>
<feature type="compositionally biased region" description="Basic and acidic residues" evidence="1">
    <location>
        <begin position="90"/>
        <end position="100"/>
    </location>
</feature>
<organism evidence="3 4">
    <name type="scientific">Homarus americanus</name>
    <name type="common">American lobster</name>
    <dbReference type="NCBI Taxonomy" id="6706"/>
    <lineage>
        <taxon>Eukaryota</taxon>
        <taxon>Metazoa</taxon>
        <taxon>Ecdysozoa</taxon>
        <taxon>Arthropoda</taxon>
        <taxon>Crustacea</taxon>
        <taxon>Multicrustacea</taxon>
        <taxon>Malacostraca</taxon>
        <taxon>Eumalacostraca</taxon>
        <taxon>Eucarida</taxon>
        <taxon>Decapoda</taxon>
        <taxon>Pleocyemata</taxon>
        <taxon>Astacidea</taxon>
        <taxon>Nephropoidea</taxon>
        <taxon>Nephropidae</taxon>
        <taxon>Homarus</taxon>
    </lineage>
</organism>
<feature type="compositionally biased region" description="Basic and acidic residues" evidence="1">
    <location>
        <begin position="744"/>
        <end position="758"/>
    </location>
</feature>
<evidence type="ECO:0000256" key="1">
    <source>
        <dbReference type="SAM" id="MobiDB-lite"/>
    </source>
</evidence>
<feature type="region of interest" description="Disordered" evidence="1">
    <location>
        <begin position="63"/>
        <end position="218"/>
    </location>
</feature>
<name>A0A8J5MVF6_HOMAM</name>
<feature type="compositionally biased region" description="Polar residues" evidence="1">
    <location>
        <begin position="681"/>
        <end position="692"/>
    </location>
</feature>
<feature type="compositionally biased region" description="Pro residues" evidence="1">
    <location>
        <begin position="169"/>
        <end position="178"/>
    </location>
</feature>
<feature type="compositionally biased region" description="Low complexity" evidence="1">
    <location>
        <begin position="500"/>
        <end position="509"/>
    </location>
</feature>
<feature type="compositionally biased region" description="Low complexity" evidence="1">
    <location>
        <begin position="63"/>
        <end position="75"/>
    </location>
</feature>
<dbReference type="EMBL" id="JAHLQT010024908">
    <property type="protein sequence ID" value="KAG7164842.1"/>
    <property type="molecule type" value="Genomic_DNA"/>
</dbReference>
<feature type="region of interest" description="Disordered" evidence="1">
    <location>
        <begin position="324"/>
        <end position="375"/>
    </location>
</feature>
<feature type="compositionally biased region" description="Pro residues" evidence="1">
    <location>
        <begin position="187"/>
        <end position="205"/>
    </location>
</feature>
<feature type="compositionally biased region" description="Acidic residues" evidence="1">
    <location>
        <begin position="108"/>
        <end position="119"/>
    </location>
</feature>
<evidence type="ECO:0000313" key="4">
    <source>
        <dbReference type="Proteomes" id="UP000747542"/>
    </source>
</evidence>
<feature type="compositionally biased region" description="Basic and acidic residues" evidence="1">
    <location>
        <begin position="699"/>
        <end position="712"/>
    </location>
</feature>
<proteinExistence type="predicted"/>